<dbReference type="InterPro" id="IPR037883">
    <property type="entry name" value="Knr4/Smi1-like_sf"/>
</dbReference>
<proteinExistence type="predicted"/>
<dbReference type="Proteomes" id="UP001217325">
    <property type="component" value="Unassembled WGS sequence"/>
</dbReference>
<dbReference type="RefSeq" id="WP_231915919.1">
    <property type="nucleotide sequence ID" value="NZ_JARDXE010000045.1"/>
</dbReference>
<dbReference type="Gene3D" id="3.40.1580.10">
    <property type="entry name" value="SMI1/KNR4-like"/>
    <property type="match status" value="1"/>
</dbReference>
<dbReference type="EMBL" id="JARDXE010000045">
    <property type="protein sequence ID" value="MDE8650040.1"/>
    <property type="molecule type" value="Genomic_DNA"/>
</dbReference>
<organism evidence="1 2">
    <name type="scientific">Rhodococcus qingshengii</name>
    <dbReference type="NCBI Taxonomy" id="334542"/>
    <lineage>
        <taxon>Bacteria</taxon>
        <taxon>Bacillati</taxon>
        <taxon>Actinomycetota</taxon>
        <taxon>Actinomycetes</taxon>
        <taxon>Mycobacteriales</taxon>
        <taxon>Nocardiaceae</taxon>
        <taxon>Rhodococcus</taxon>
        <taxon>Rhodococcus erythropolis group</taxon>
    </lineage>
</organism>
<name>A0AAW6LYL9_RHOSG</name>
<dbReference type="AlphaFoldDB" id="A0AAW6LYL9"/>
<reference evidence="1" key="1">
    <citation type="submission" date="2023-02" db="EMBL/GenBank/DDBJ databases">
        <title>A novel hydrolase synthesized by Rhodococcus erythropolis HQ is responsible for the detoxification of Zearalenone.</title>
        <authorList>
            <person name="Hu J."/>
            <person name="Xu J."/>
        </authorList>
    </citation>
    <scope>NUCLEOTIDE SEQUENCE</scope>
    <source>
        <strain evidence="1">HQ</strain>
    </source>
</reference>
<sequence>MFAQGTNALTVDGRPTLAHIDFALMDSYRFPDRQGFPDSYRAFIRHAGWARTFGLWLIYPPVLPGFADGWQGRARNLTAHLHSVYREGQDDEFDWMIEPDGDWSLPDSLQVFGWSENGDALLWDTASRDTDGEFPVWESRSFNSLHRLGGSIHEALPSIRTRAMGLFGPRTFDIEPLQPTQL</sequence>
<protein>
    <submittedName>
        <fullName evidence="1">SMI1/KNR4 family protein</fullName>
    </submittedName>
</protein>
<evidence type="ECO:0000313" key="2">
    <source>
        <dbReference type="Proteomes" id="UP001217325"/>
    </source>
</evidence>
<accession>A0AAW6LYL9</accession>
<comment type="caution">
    <text evidence="1">The sequence shown here is derived from an EMBL/GenBank/DDBJ whole genome shotgun (WGS) entry which is preliminary data.</text>
</comment>
<gene>
    <name evidence="1" type="ORF">PXH69_34320</name>
</gene>
<evidence type="ECO:0000313" key="1">
    <source>
        <dbReference type="EMBL" id="MDE8650040.1"/>
    </source>
</evidence>
<dbReference type="SUPFAM" id="SSF160631">
    <property type="entry name" value="SMI1/KNR4-like"/>
    <property type="match status" value="1"/>
</dbReference>